<dbReference type="Proteomes" id="UP000002729">
    <property type="component" value="Unassembled WGS sequence"/>
</dbReference>
<feature type="region of interest" description="Disordered" evidence="1">
    <location>
        <begin position="1515"/>
        <end position="1557"/>
    </location>
</feature>
<feature type="compositionally biased region" description="Basic and acidic residues" evidence="1">
    <location>
        <begin position="1725"/>
        <end position="1745"/>
    </location>
</feature>
<feature type="compositionally biased region" description="Basic and acidic residues" evidence="1">
    <location>
        <begin position="247"/>
        <end position="261"/>
    </location>
</feature>
<dbReference type="InParanoid" id="F0YKU9"/>
<feature type="region of interest" description="Disordered" evidence="1">
    <location>
        <begin position="234"/>
        <end position="284"/>
    </location>
</feature>
<evidence type="ECO:0000256" key="1">
    <source>
        <dbReference type="SAM" id="MobiDB-lite"/>
    </source>
</evidence>
<feature type="compositionally biased region" description="Low complexity" evidence="1">
    <location>
        <begin position="42"/>
        <end position="52"/>
    </location>
</feature>
<feature type="region of interest" description="Disordered" evidence="1">
    <location>
        <begin position="542"/>
        <end position="584"/>
    </location>
</feature>
<keyword evidence="3" id="KW-1185">Reference proteome</keyword>
<name>F0YKU9_AURAN</name>
<dbReference type="RefSeq" id="XP_009041013.1">
    <property type="nucleotide sequence ID" value="XM_009042765.1"/>
</dbReference>
<dbReference type="GeneID" id="20226206"/>
<protein>
    <submittedName>
        <fullName evidence="2">Uncharacterized protein</fullName>
    </submittedName>
</protein>
<feature type="compositionally biased region" description="Low complexity" evidence="1">
    <location>
        <begin position="1704"/>
        <end position="1718"/>
    </location>
</feature>
<feature type="region of interest" description="Disordered" evidence="1">
    <location>
        <begin position="1690"/>
        <end position="1745"/>
    </location>
</feature>
<gene>
    <name evidence="2" type="ORF">AURANDRAFT_67350</name>
</gene>
<dbReference type="KEGG" id="aaf:AURANDRAFT_67350"/>
<proteinExistence type="predicted"/>
<reference evidence="2 3" key="1">
    <citation type="journal article" date="2011" name="Proc. Natl. Acad. Sci. U.S.A.">
        <title>Niche of harmful alga Aureococcus anophagefferens revealed through ecogenomics.</title>
        <authorList>
            <person name="Gobler C.J."/>
            <person name="Berry D.L."/>
            <person name="Dyhrman S.T."/>
            <person name="Wilhelm S.W."/>
            <person name="Salamov A."/>
            <person name="Lobanov A.V."/>
            <person name="Zhang Y."/>
            <person name="Collier J.L."/>
            <person name="Wurch L.L."/>
            <person name="Kustka A.B."/>
            <person name="Dill B.D."/>
            <person name="Shah M."/>
            <person name="VerBerkmoes N.C."/>
            <person name="Kuo A."/>
            <person name="Terry A."/>
            <person name="Pangilinan J."/>
            <person name="Lindquist E.A."/>
            <person name="Lucas S."/>
            <person name="Paulsen I.T."/>
            <person name="Hattenrath-Lehmann T.K."/>
            <person name="Talmage S.C."/>
            <person name="Walker E.A."/>
            <person name="Koch F."/>
            <person name="Burson A.M."/>
            <person name="Marcoval M.A."/>
            <person name="Tang Y.Z."/>
            <person name="Lecleir G.R."/>
            <person name="Coyne K.J."/>
            <person name="Berg G.M."/>
            <person name="Bertrand E.M."/>
            <person name="Saito M.A."/>
            <person name="Gladyshev V.N."/>
            <person name="Grigoriev I.V."/>
        </authorList>
    </citation>
    <scope>NUCLEOTIDE SEQUENCE [LARGE SCALE GENOMIC DNA]</scope>
    <source>
        <strain evidence="3">CCMP 1984</strain>
    </source>
</reference>
<dbReference type="EMBL" id="GL833153">
    <property type="protein sequence ID" value="EGB04303.1"/>
    <property type="molecule type" value="Genomic_DNA"/>
</dbReference>
<feature type="region of interest" description="Disordered" evidence="1">
    <location>
        <begin position="875"/>
        <end position="894"/>
    </location>
</feature>
<sequence>MPVFSGIPLGFQDDFTKLNSKSQAEGKLPPYFGPSYRKLESSESTQSASTAEWGFDRPGFQEPDTEAGVLAPTLRSEIGAVLRPLDLNTGLRGYRAPETMDSDDEDLREPTVTYFRKRTCRSQRSLPHHQRRFKTANAPDALVVRDYLEALKNKALSLKQKTFMDDQLTERVRLATIGKIGMIECEVQMTWMETESFITGLDPSRVEGLGPYAQPARDPTLSGNANGKTALVRSLTGEVPPSTPRPKTKEEPDLPEKREESISPAQSNRMKEPLNDGDSGCIGLPAPVPDPKKLFKEMTKSELINWYSLAQKAIYTASFSNSKKYTHFDESTLQNKLTQFGAHTQCVAPVTLETADQIRTLSNLGKSTTHLIMKSAYERKKMCDEMFTLFQKAYLMDVERAAEKDSIFDQQDKYEELKKVTQPYCVPDLAKCTISEYHQAFMNKIERLEIADASNKKEVCMALMDGYIEPIYLTVKKDARVGERKHLYSNIMSIQLQARKFEDELQLDHQRRLYAKYFLEKTSINVGSASCEWKPGVKNYKVSPRESKAPPVPRAPRPGAGAASNTNQSDSNGPKDPEFWQSESGQEYANKARVKAAELLAKFDLVIDDNEIVRASLVCWNCGSFHMKTGLKQKKDVKVDLRIPCSWMKQHGNLPKNVMTARTPFCLKAGEIERSPKEEPMQTKLCMICAAAIALMMKLRSEFTHADEVLRVKRKFQERLQKEDESYRLLQEMQKDSHANGIRYSSVLKKRMRRNFSPPITRAAKRGRDEPSRRQRKRARSHSNFSGGTRDGWDTPGEPGWSRSQPAQGWGVTLSRDAPLPAKVAPLPAEIVVEDVSQLETAQGLAESQERRPKLEEEEPAETYCQRTQPVTNMKVPGKQTLMGPAPRYDDNPDTRIQVGDMVSYVWPEESKETRGPWTWVVTLVTMNGVEIRPARALERSLQSGGEDLRPKRKDIVFSKYCSHGPLAKDIRLCVDPCRQPTCVWCKQHGVFDYKNRTTFERDSLPEVANTWVSDDIHMAKTLAREDVSTSMKVIEKTMKQQGMLQPPTKRMFTSLTWVPAKFSRNDRDIVAAGLWDSCCNRAFIDEHFFKTLCARRVMPDLKQHKRVTCYSTATLSLRPGEERVIKVKFSAKIPEGQWVDDQYDCAIKGEWADNPHTDDPENHRNGMVLVGRSRTDIGGFMWEGDGTRHGQTYVKNTHQNLPIRIERGQELGETNVISGVVTGSADSRTGEVFHLDDDATKQVAERASSVEHKFSKLKWLPLTFIQVIVFYSGIGGFDKGLQRAWEKHGAAFKVVLAIDNCELSNEIHRNTFPGVTVVNHILGKSFKATMDLISEYIPREQWSSMYWHASPSCIEGSTANMQKRNVKEFVKLTLWTLSLMKQCRPGMWTLEQIPVIARYVMLETPYAEVLNMREFTAQTSDRKRLIASKAHTMQTEYAQEPLNMSVIDLPDICKDELGVAFNMGSTQPPERLDVAEARPNKTRRLYAKYFLEKTSINVGSASCEWKPGVKNYKVSPRESKAPPVPRAPRPGAGAASNTNQSDSNGPKDPEFWQSESGQEYANKARVKAAELLAKFDLVIDDNEIVRASLVCWNCGSFHMKTGLKQKKDVKVDLRIPCSWMKQHGNLPKNVMTARTPFCLKAGEIERSPKEEPMVLAVHLKSHQRMIQMQAKFSQNTAVQLMDSVTDGTLWSADQHPQKDTEAEGAAANSTETTAEAEVWPPWKNADRDERGLPLPDQPKDLGVDDQWRVKPATDQELIDTMKRIGVTDNPVLGDSMKQHFKEMIAYCWGMFDKTLRPVDSDPVGIQFLDPRQQPIKLQPYRLNAPKLAFLKDTIQEWIRDGIIRP</sequence>
<evidence type="ECO:0000313" key="2">
    <source>
        <dbReference type="EMBL" id="EGB04303.1"/>
    </source>
</evidence>
<feature type="region of interest" description="Disordered" evidence="1">
    <location>
        <begin position="842"/>
        <end position="864"/>
    </location>
</feature>
<feature type="region of interest" description="Disordered" evidence="1">
    <location>
        <begin position="22"/>
        <end position="62"/>
    </location>
</feature>
<dbReference type="SUPFAM" id="SSF53335">
    <property type="entry name" value="S-adenosyl-L-methionine-dependent methyltransferases"/>
    <property type="match status" value="1"/>
</dbReference>
<organism evidence="3">
    <name type="scientific">Aureococcus anophagefferens</name>
    <name type="common">Harmful bloom alga</name>
    <dbReference type="NCBI Taxonomy" id="44056"/>
    <lineage>
        <taxon>Eukaryota</taxon>
        <taxon>Sar</taxon>
        <taxon>Stramenopiles</taxon>
        <taxon>Ochrophyta</taxon>
        <taxon>Pelagophyceae</taxon>
        <taxon>Pelagomonadales</taxon>
        <taxon>Pelagomonadaceae</taxon>
        <taxon>Aureococcus</taxon>
    </lineage>
</organism>
<dbReference type="Gene3D" id="3.40.50.150">
    <property type="entry name" value="Vaccinia Virus protein VP39"/>
    <property type="match status" value="1"/>
</dbReference>
<feature type="non-terminal residue" evidence="2">
    <location>
        <position position="1846"/>
    </location>
</feature>
<accession>F0YKU9</accession>
<dbReference type="InterPro" id="IPR029063">
    <property type="entry name" value="SAM-dependent_MTases_sf"/>
</dbReference>
<evidence type="ECO:0000313" key="3">
    <source>
        <dbReference type="Proteomes" id="UP000002729"/>
    </source>
</evidence>
<feature type="region of interest" description="Disordered" evidence="1">
    <location>
        <begin position="755"/>
        <end position="813"/>
    </location>
</feature>